<evidence type="ECO:0000313" key="6">
    <source>
        <dbReference type="EMBL" id="MEQ2365444.1"/>
    </source>
</evidence>
<dbReference type="InterPro" id="IPR036852">
    <property type="entry name" value="Peptidase_S8/S53_dom_sf"/>
</dbReference>
<evidence type="ECO:0000256" key="1">
    <source>
        <dbReference type="ARBA" id="ARBA00011073"/>
    </source>
</evidence>
<keyword evidence="7" id="KW-1185">Reference proteome</keyword>
<feature type="non-terminal residue" evidence="6">
    <location>
        <position position="524"/>
    </location>
</feature>
<dbReference type="InterPro" id="IPR051048">
    <property type="entry name" value="Peptidase_S8/S53_subtilisin"/>
</dbReference>
<proteinExistence type="inferred from homology"/>
<feature type="domain" description="Peptidase S8/S53" evidence="5">
    <location>
        <begin position="329"/>
        <end position="520"/>
    </location>
</feature>
<dbReference type="SUPFAM" id="SSF52743">
    <property type="entry name" value="Subtilisin-like"/>
    <property type="match status" value="1"/>
</dbReference>
<evidence type="ECO:0000256" key="2">
    <source>
        <dbReference type="PROSITE-ProRule" id="PRU01240"/>
    </source>
</evidence>
<evidence type="ECO:0000259" key="5">
    <source>
        <dbReference type="Pfam" id="PF00082"/>
    </source>
</evidence>
<comment type="caution">
    <text evidence="2">Lacks conserved residue(s) required for the propagation of feature annotation.</text>
</comment>
<organism evidence="6 7">
    <name type="scientific">Coprococcus intestinihominis</name>
    <dbReference type="NCBI Taxonomy" id="3133154"/>
    <lineage>
        <taxon>Bacteria</taxon>
        <taxon>Bacillati</taxon>
        <taxon>Bacillota</taxon>
        <taxon>Clostridia</taxon>
        <taxon>Lachnospirales</taxon>
        <taxon>Lachnospiraceae</taxon>
        <taxon>Coprococcus</taxon>
    </lineage>
</organism>
<accession>A0ABV1B8P3</accession>
<keyword evidence="4" id="KW-0812">Transmembrane</keyword>
<evidence type="ECO:0000313" key="7">
    <source>
        <dbReference type="Proteomes" id="UP001469749"/>
    </source>
</evidence>
<dbReference type="Pfam" id="PF00082">
    <property type="entry name" value="Peptidase_S8"/>
    <property type="match status" value="1"/>
</dbReference>
<evidence type="ECO:0000256" key="3">
    <source>
        <dbReference type="SAM" id="MobiDB-lite"/>
    </source>
</evidence>
<dbReference type="PANTHER" id="PTHR43399">
    <property type="entry name" value="SUBTILISIN-RELATED"/>
    <property type="match status" value="1"/>
</dbReference>
<comment type="similarity">
    <text evidence="1 2">Belongs to the peptidase S8 family.</text>
</comment>
<dbReference type="PROSITE" id="PS51892">
    <property type="entry name" value="SUBTILASE"/>
    <property type="match status" value="1"/>
</dbReference>
<dbReference type="Proteomes" id="UP001469749">
    <property type="component" value="Unassembled WGS sequence"/>
</dbReference>
<name>A0ABV1B8P3_9FIRM</name>
<sequence>MENNMHRPRYSLPPQAIVGGRYLVREFLEEQENQIIYLATDLVEKKQVRLAECYPKALVQRKGEAGEEDVIIRPRREPKVEEIQRQFEKKYKQVIRDHHTVYAVLPLKNKKKPMGAIALCMAVIVLGAGMLAAIFFSAENESPTGQQYAEKTQETAKFAVSETDFEFSGETITYDNGDYIYKAGEDTIQMDSDSGVIYFDRILQVYLESELTDEQINELIAAVDGKLVGKIAGRMNILQVRIPESGFDALEEAAQKLMEQENVLFSGYDYPVHIENTMAGQDTNPWSEAAGEDGKTYNEDEPSGNNWWAEAIGAYTAWNNLPEKIDNGIVGIIDNEFDVNHPDLKGKIRIIGNEENSKISHGTHVAGIAGAMNNNIGIRGIADSAQIIAKVYADWYDYETVLLRVADNKLLIDNGAKVVNNSWGVYLYSQQRYEELADKNENIGIILYKKAAGEANHDTSYDGYLQYYLNVLAVRTSQDTERMIEQMLDSASTEEEKRFMFVQSAGNGFNNEGQVRYDASVGGF</sequence>
<comment type="caution">
    <text evidence="6">The sequence shown here is derived from an EMBL/GenBank/DDBJ whole genome shotgun (WGS) entry which is preliminary data.</text>
</comment>
<gene>
    <name evidence="6" type="ORF">WMO25_10085</name>
</gene>
<evidence type="ECO:0000256" key="4">
    <source>
        <dbReference type="SAM" id="Phobius"/>
    </source>
</evidence>
<protein>
    <submittedName>
        <fullName evidence="6">S8 family serine peptidase</fullName>
    </submittedName>
</protein>
<dbReference type="EMBL" id="JBBMEK010000118">
    <property type="protein sequence ID" value="MEQ2365444.1"/>
    <property type="molecule type" value="Genomic_DNA"/>
</dbReference>
<dbReference type="Gene3D" id="3.40.50.200">
    <property type="entry name" value="Peptidase S8/S53 domain"/>
    <property type="match status" value="1"/>
</dbReference>
<feature type="region of interest" description="Disordered" evidence="3">
    <location>
        <begin position="279"/>
        <end position="302"/>
    </location>
</feature>
<reference evidence="6 7" key="1">
    <citation type="submission" date="2024-03" db="EMBL/GenBank/DDBJ databases">
        <title>Human intestinal bacterial collection.</title>
        <authorList>
            <person name="Pauvert C."/>
            <person name="Hitch T.C.A."/>
            <person name="Clavel T."/>
        </authorList>
    </citation>
    <scope>NUCLEOTIDE SEQUENCE [LARGE SCALE GENOMIC DNA]</scope>
    <source>
        <strain evidence="6 7">CLA-AA-H190</strain>
    </source>
</reference>
<dbReference type="InterPro" id="IPR022398">
    <property type="entry name" value="Peptidase_S8_His-AS"/>
</dbReference>
<dbReference type="PROSITE" id="PS00137">
    <property type="entry name" value="SUBTILASE_HIS"/>
    <property type="match status" value="1"/>
</dbReference>
<keyword evidence="4" id="KW-0472">Membrane</keyword>
<dbReference type="PANTHER" id="PTHR43399:SF4">
    <property type="entry name" value="CELL WALL-ASSOCIATED PROTEASE"/>
    <property type="match status" value="1"/>
</dbReference>
<dbReference type="InterPro" id="IPR000209">
    <property type="entry name" value="Peptidase_S8/S53_dom"/>
</dbReference>
<feature type="transmembrane region" description="Helical" evidence="4">
    <location>
        <begin position="116"/>
        <end position="138"/>
    </location>
</feature>
<keyword evidence="4" id="KW-1133">Transmembrane helix</keyword>
<dbReference type="RefSeq" id="WP_349085188.1">
    <property type="nucleotide sequence ID" value="NZ_JBBMEK010000118.1"/>
</dbReference>